<reference evidence="1 2" key="1">
    <citation type="journal article" date="2013" name="Genome Biol.">
        <title>The genome sequence of the most widely cultivated cacao type and its use to identify candidate genes regulating pod color.</title>
        <authorList>
            <person name="Motamayor J.C."/>
            <person name="Mockaitis K."/>
            <person name="Schmutz J."/>
            <person name="Haiminen N."/>
            <person name="Iii D.L."/>
            <person name="Cornejo O."/>
            <person name="Findley S.D."/>
            <person name="Zheng P."/>
            <person name="Utro F."/>
            <person name="Royaert S."/>
            <person name="Saski C."/>
            <person name="Jenkins J."/>
            <person name="Podicheti R."/>
            <person name="Zhao M."/>
            <person name="Scheffler B.E."/>
            <person name="Stack J.C."/>
            <person name="Feltus F.A."/>
            <person name="Mustiga G.M."/>
            <person name="Amores F."/>
            <person name="Phillips W."/>
            <person name="Marelli J.P."/>
            <person name="May G.D."/>
            <person name="Shapiro H."/>
            <person name="Ma J."/>
            <person name="Bustamante C.D."/>
            <person name="Schnell R.J."/>
            <person name="Main D."/>
            <person name="Gilbert D."/>
            <person name="Parida L."/>
            <person name="Kuhn D.N."/>
        </authorList>
    </citation>
    <scope>NUCLEOTIDE SEQUENCE [LARGE SCALE GENOMIC DNA]</scope>
    <source>
        <strain evidence="2">cv. Matina 1-6</strain>
    </source>
</reference>
<sequence>MIEVISKLFKDHQSIQHQCCLKSRWVKVEEIPCHIWHEDSFRAITNAWGKFIKIDHNNDEKWRLDFAMILVEVKSLRIIKAFIDISVNGKEYYVRAFVSNILQSNPLIRLANVVEGYSLEDMVWKASKEDGIGLGLSGSILSERADGNNKVPNLVVQEELYGVKKAASFALRRRCQVRKKIHKCLNHDSDVFVTKCQREAELT</sequence>
<keyword evidence="2" id="KW-1185">Reference proteome</keyword>
<dbReference type="InParanoid" id="A0A061EXI3"/>
<dbReference type="PANTHER" id="PTHR34427:SF5">
    <property type="entry name" value="DUF4283 DOMAIN-CONTAINING PROTEIN"/>
    <property type="match status" value="1"/>
</dbReference>
<dbReference type="AlphaFoldDB" id="A0A061EXI3"/>
<protein>
    <submittedName>
        <fullName evidence="1">Uncharacterized protein</fullName>
    </submittedName>
</protein>
<name>A0A061EXI3_THECC</name>
<dbReference type="EMBL" id="CM001883">
    <property type="protein sequence ID" value="EOY09112.1"/>
    <property type="molecule type" value="Genomic_DNA"/>
</dbReference>
<evidence type="ECO:0000313" key="2">
    <source>
        <dbReference type="Proteomes" id="UP000026915"/>
    </source>
</evidence>
<dbReference type="Proteomes" id="UP000026915">
    <property type="component" value="Chromosome 5"/>
</dbReference>
<organism evidence="1 2">
    <name type="scientific">Theobroma cacao</name>
    <name type="common">Cacao</name>
    <name type="synonym">Cocoa</name>
    <dbReference type="NCBI Taxonomy" id="3641"/>
    <lineage>
        <taxon>Eukaryota</taxon>
        <taxon>Viridiplantae</taxon>
        <taxon>Streptophyta</taxon>
        <taxon>Embryophyta</taxon>
        <taxon>Tracheophyta</taxon>
        <taxon>Spermatophyta</taxon>
        <taxon>Magnoliopsida</taxon>
        <taxon>eudicotyledons</taxon>
        <taxon>Gunneridae</taxon>
        <taxon>Pentapetalae</taxon>
        <taxon>rosids</taxon>
        <taxon>malvids</taxon>
        <taxon>Malvales</taxon>
        <taxon>Malvaceae</taxon>
        <taxon>Byttnerioideae</taxon>
        <taxon>Theobroma</taxon>
    </lineage>
</organism>
<proteinExistence type="predicted"/>
<accession>A0A061EXI3</accession>
<dbReference type="HOGENOM" id="CLU_1350990_0_0_1"/>
<gene>
    <name evidence="1" type="ORF">TCM_024500</name>
</gene>
<dbReference type="Gramene" id="EOY09112">
    <property type="protein sequence ID" value="EOY09112"/>
    <property type="gene ID" value="TCM_024500"/>
</dbReference>
<dbReference type="PANTHER" id="PTHR34427">
    <property type="entry name" value="DUF4283 DOMAIN PROTEIN"/>
    <property type="match status" value="1"/>
</dbReference>
<evidence type="ECO:0000313" key="1">
    <source>
        <dbReference type="EMBL" id="EOY09112.1"/>
    </source>
</evidence>